<reference evidence="5" key="2">
    <citation type="submission" date="2021-08" db="EMBL/GenBank/DDBJ databases">
        <authorList>
            <person name="Tani A."/>
            <person name="Ola A."/>
            <person name="Ogura Y."/>
            <person name="Katsura K."/>
            <person name="Hayashi T."/>
        </authorList>
    </citation>
    <scope>NUCLEOTIDE SEQUENCE</scope>
    <source>
        <strain evidence="5">KCTC 52305</strain>
    </source>
</reference>
<dbReference type="SMART" id="SM00345">
    <property type="entry name" value="HTH_GNTR"/>
    <property type="match status" value="2"/>
</dbReference>
<dbReference type="Gene3D" id="1.20.120.530">
    <property type="entry name" value="GntR ligand-binding domain-like"/>
    <property type="match status" value="1"/>
</dbReference>
<accession>A0ABQ4R296</accession>
<dbReference type="InterPro" id="IPR000524">
    <property type="entry name" value="Tscrpt_reg_HTH_GntR"/>
</dbReference>
<evidence type="ECO:0000256" key="2">
    <source>
        <dbReference type="ARBA" id="ARBA00023125"/>
    </source>
</evidence>
<sequence length="295" mass="33111">MPRPSLVPQVTALILDQIRDRRLTPGQHLPSQALADGFRLSRAPVTAALKELERQGVVRSEPNRGYFLADEAEAIARSGRPSLGAPEAEDEVYLRIAEDRLAGRLPDRVSEAEMMRLYAVARPRLAKILYRIAEEGWAERLPGNGWEFSPMLTSREAYEHSYQFRAAVESEALRAPTFRIDAAAFAAARAEQSFILEGGHRTLSRAELFRANAAFHEMLVGCSGNDFFLEALKRVNRLRRLIEYRVTLDRSRLPLQSREHLMILDLLTSGQREAAAVYLRQHVLGASAIKAPRVG</sequence>
<dbReference type="SUPFAM" id="SSF46785">
    <property type="entry name" value="Winged helix' DNA-binding domain"/>
    <property type="match status" value="1"/>
</dbReference>
<evidence type="ECO:0000256" key="3">
    <source>
        <dbReference type="ARBA" id="ARBA00023163"/>
    </source>
</evidence>
<keyword evidence="1" id="KW-0805">Transcription regulation</keyword>
<dbReference type="PROSITE" id="PS50949">
    <property type="entry name" value="HTH_GNTR"/>
    <property type="match status" value="1"/>
</dbReference>
<dbReference type="CDD" id="cd07377">
    <property type="entry name" value="WHTH_GntR"/>
    <property type="match status" value="1"/>
</dbReference>
<comment type="caution">
    <text evidence="5">The sequence shown here is derived from an EMBL/GenBank/DDBJ whole genome shotgun (WGS) entry which is preliminary data.</text>
</comment>
<dbReference type="Gene3D" id="1.10.10.10">
    <property type="entry name" value="Winged helix-like DNA-binding domain superfamily/Winged helix DNA-binding domain"/>
    <property type="match status" value="1"/>
</dbReference>
<protein>
    <recommendedName>
        <fullName evidence="4">HTH gntR-type domain-containing protein</fullName>
    </recommendedName>
</protein>
<dbReference type="SUPFAM" id="SSF48008">
    <property type="entry name" value="GntR ligand-binding domain-like"/>
    <property type="match status" value="1"/>
</dbReference>
<evidence type="ECO:0000313" key="6">
    <source>
        <dbReference type="Proteomes" id="UP001055167"/>
    </source>
</evidence>
<dbReference type="Proteomes" id="UP001055167">
    <property type="component" value="Unassembled WGS sequence"/>
</dbReference>
<evidence type="ECO:0000256" key="1">
    <source>
        <dbReference type="ARBA" id="ARBA00023015"/>
    </source>
</evidence>
<dbReference type="InterPro" id="IPR036390">
    <property type="entry name" value="WH_DNA-bd_sf"/>
</dbReference>
<keyword evidence="6" id="KW-1185">Reference proteome</keyword>
<dbReference type="InterPro" id="IPR008920">
    <property type="entry name" value="TF_FadR/GntR_C"/>
</dbReference>
<evidence type="ECO:0000313" key="5">
    <source>
        <dbReference type="EMBL" id="GJD51792.1"/>
    </source>
</evidence>
<dbReference type="InterPro" id="IPR011711">
    <property type="entry name" value="GntR_C"/>
</dbReference>
<feature type="domain" description="HTH gntR-type" evidence="4">
    <location>
        <begin position="4"/>
        <end position="71"/>
    </location>
</feature>
<dbReference type="SMART" id="SM00895">
    <property type="entry name" value="FCD"/>
    <property type="match status" value="1"/>
</dbReference>
<proteinExistence type="predicted"/>
<name>A0ABQ4R296_9HYPH</name>
<reference evidence="5" key="1">
    <citation type="journal article" date="2021" name="Front. Microbiol.">
        <title>Comprehensive Comparative Genomics and Phenotyping of Methylobacterium Species.</title>
        <authorList>
            <person name="Alessa O."/>
            <person name="Ogura Y."/>
            <person name="Fujitani Y."/>
            <person name="Takami H."/>
            <person name="Hayashi T."/>
            <person name="Sahin N."/>
            <person name="Tani A."/>
        </authorList>
    </citation>
    <scope>NUCLEOTIDE SEQUENCE</scope>
    <source>
        <strain evidence="5">KCTC 52305</strain>
    </source>
</reference>
<dbReference type="Pfam" id="PF07729">
    <property type="entry name" value="FCD"/>
    <property type="match status" value="1"/>
</dbReference>
<keyword evidence="3" id="KW-0804">Transcription</keyword>
<evidence type="ECO:0000259" key="4">
    <source>
        <dbReference type="PROSITE" id="PS50949"/>
    </source>
</evidence>
<dbReference type="PANTHER" id="PTHR43537:SF49">
    <property type="entry name" value="TRANSCRIPTIONAL REGULATORY PROTEIN"/>
    <property type="match status" value="1"/>
</dbReference>
<dbReference type="InterPro" id="IPR036388">
    <property type="entry name" value="WH-like_DNA-bd_sf"/>
</dbReference>
<gene>
    <name evidence="5" type="ORF">OPKNFCMD_4551</name>
</gene>
<keyword evidence="2" id="KW-0238">DNA-binding</keyword>
<dbReference type="Pfam" id="PF00392">
    <property type="entry name" value="GntR"/>
    <property type="match status" value="1"/>
</dbReference>
<organism evidence="5 6">
    <name type="scientific">Methylobacterium crusticola</name>
    <dbReference type="NCBI Taxonomy" id="1697972"/>
    <lineage>
        <taxon>Bacteria</taxon>
        <taxon>Pseudomonadati</taxon>
        <taxon>Pseudomonadota</taxon>
        <taxon>Alphaproteobacteria</taxon>
        <taxon>Hyphomicrobiales</taxon>
        <taxon>Methylobacteriaceae</taxon>
        <taxon>Methylobacterium</taxon>
    </lineage>
</organism>
<dbReference type="RefSeq" id="WP_128565104.1">
    <property type="nucleotide sequence ID" value="NZ_BPQH01000015.1"/>
</dbReference>
<dbReference type="PANTHER" id="PTHR43537">
    <property type="entry name" value="TRANSCRIPTIONAL REGULATOR, GNTR FAMILY"/>
    <property type="match status" value="1"/>
</dbReference>
<dbReference type="EMBL" id="BPQH01000015">
    <property type="protein sequence ID" value="GJD51792.1"/>
    <property type="molecule type" value="Genomic_DNA"/>
</dbReference>